<proteinExistence type="predicted"/>
<dbReference type="SUPFAM" id="SSF53474">
    <property type="entry name" value="alpha/beta-Hydrolases"/>
    <property type="match status" value="1"/>
</dbReference>
<dbReference type="Pfam" id="PF07676">
    <property type="entry name" value="PD40"/>
    <property type="match status" value="2"/>
</dbReference>
<evidence type="ECO:0000256" key="2">
    <source>
        <dbReference type="ARBA" id="ARBA00022825"/>
    </source>
</evidence>
<dbReference type="InterPro" id="IPR011042">
    <property type="entry name" value="6-blade_b-propeller_TolB-like"/>
</dbReference>
<evidence type="ECO:0000313" key="5">
    <source>
        <dbReference type="Proteomes" id="UP001321481"/>
    </source>
</evidence>
<dbReference type="SUPFAM" id="SSF82171">
    <property type="entry name" value="DPP6 N-terminal domain-like"/>
    <property type="match status" value="1"/>
</dbReference>
<protein>
    <submittedName>
        <fullName evidence="4">S9 family peptidase</fullName>
        <ecNumber evidence="4">3.4.-.-</ecNumber>
    </submittedName>
</protein>
<sequence>MRPTDIQTLVSVGRPTIHPDGEFAVFATSRPDVAANRNVGQLWRVDLPAGTPRRLTQGVADASPRISPDGTTIAFVRADAGGKPQIFVIPAGGGEPVQATAAPGGVSAFAWSPDSTRFAYLSRVVEEGRYGSVDGLDAAAEAPRRVTGVRWHANGLGYLADRPAHVFVIDAPATGAEPSYAPAPAVGVPGERRIVAAEARQLTTGSASHSGVVFTRDGLEVLTAPEEIELDRRDLRSSLVAISIETGAVRDVLSPSANLSLTDVTVAADGTVAVLASSVGDDGVDFIAPGVGLWVIGADGPQSLTDPESVDLGEVGSHVTAVGDEFLVHRRTRGRVHLERVDRAGRRTVLLSGDVEVNGHAAGGRHIVASVARPDSLGELELIGTGALTAFADPAPIVAAPVELEISGRDGYPVHGWLAAPAGEGPHPVILMIHGGPYAQYGIHLFDEVQTLVAAGYAVAYCNPRGAAGYGRVHGRSIRHRMGTLDLHDVLDFLDGAIASDERLDAARVGIMGGSYGGYLTAWIIAHEHRFAAAIVERGFLDPISFAGTSDIGSFFGHEYVGEDPAQIAAQSPMAVVGQVTTPTLVVHSELDFRCPLEQATRYYSALKRQGTAAEMLVFPGEDHELTRSGQPRHRVERFDAVLEWWTRHLPVD</sequence>
<keyword evidence="1 4" id="KW-0378">Hydrolase</keyword>
<keyword evidence="5" id="KW-1185">Reference proteome</keyword>
<feature type="domain" description="Peptidase S9 prolyl oligopeptidase catalytic" evidence="3">
    <location>
        <begin position="447"/>
        <end position="650"/>
    </location>
</feature>
<dbReference type="InterPro" id="IPR011659">
    <property type="entry name" value="WD40"/>
</dbReference>
<dbReference type="PANTHER" id="PTHR42776">
    <property type="entry name" value="SERINE PEPTIDASE S9 FAMILY MEMBER"/>
    <property type="match status" value="1"/>
</dbReference>
<dbReference type="PANTHER" id="PTHR42776:SF27">
    <property type="entry name" value="DIPEPTIDYL PEPTIDASE FAMILY MEMBER 6"/>
    <property type="match status" value="1"/>
</dbReference>
<dbReference type="Pfam" id="PF00326">
    <property type="entry name" value="Peptidase_S9"/>
    <property type="match status" value="1"/>
</dbReference>
<organism evidence="4 5">
    <name type="scientific">Microbacterium dauci</name>
    <dbReference type="NCBI Taxonomy" id="3048008"/>
    <lineage>
        <taxon>Bacteria</taxon>
        <taxon>Bacillati</taxon>
        <taxon>Actinomycetota</taxon>
        <taxon>Actinomycetes</taxon>
        <taxon>Micrococcales</taxon>
        <taxon>Microbacteriaceae</taxon>
        <taxon>Microbacterium</taxon>
    </lineage>
</organism>
<dbReference type="Proteomes" id="UP001321481">
    <property type="component" value="Unassembled WGS sequence"/>
</dbReference>
<dbReference type="InterPro" id="IPR001375">
    <property type="entry name" value="Peptidase_S9_cat"/>
</dbReference>
<comment type="caution">
    <text evidence="4">The sequence shown here is derived from an EMBL/GenBank/DDBJ whole genome shotgun (WGS) entry which is preliminary data.</text>
</comment>
<keyword evidence="2" id="KW-0720">Serine protease</keyword>
<reference evidence="4 5" key="1">
    <citation type="submission" date="2023-05" db="EMBL/GenBank/DDBJ databases">
        <title>Microbacterium dauci sp.nov., Isolated from Carrot Rhizosphere Soil.</title>
        <authorList>
            <person name="Xiao Z."/>
            <person name="Zheng J."/>
        </authorList>
    </citation>
    <scope>NUCLEOTIDE SEQUENCE [LARGE SCALE GENOMIC DNA]</scope>
    <source>
        <strain evidence="4 5">LX3-4</strain>
    </source>
</reference>
<name>A0ABT6ZCH5_9MICO</name>
<gene>
    <name evidence="4" type="ORF">QNI14_04475</name>
</gene>
<dbReference type="GO" id="GO:0016787">
    <property type="term" value="F:hydrolase activity"/>
    <property type="evidence" value="ECO:0007669"/>
    <property type="project" value="UniProtKB-KW"/>
</dbReference>
<keyword evidence="2" id="KW-0645">Protease</keyword>
<dbReference type="InterPro" id="IPR029058">
    <property type="entry name" value="AB_hydrolase_fold"/>
</dbReference>
<evidence type="ECO:0000256" key="1">
    <source>
        <dbReference type="ARBA" id="ARBA00022801"/>
    </source>
</evidence>
<dbReference type="EMBL" id="JASJND010000002">
    <property type="protein sequence ID" value="MDJ1113701.1"/>
    <property type="molecule type" value="Genomic_DNA"/>
</dbReference>
<dbReference type="Gene3D" id="2.120.10.30">
    <property type="entry name" value="TolB, C-terminal domain"/>
    <property type="match status" value="1"/>
</dbReference>
<evidence type="ECO:0000259" key="3">
    <source>
        <dbReference type="Pfam" id="PF00326"/>
    </source>
</evidence>
<accession>A0ABT6ZCH5</accession>
<dbReference type="EC" id="3.4.-.-" evidence="4"/>
<evidence type="ECO:0000313" key="4">
    <source>
        <dbReference type="EMBL" id="MDJ1113701.1"/>
    </source>
</evidence>
<dbReference type="RefSeq" id="WP_283715136.1">
    <property type="nucleotide sequence ID" value="NZ_JASJND010000002.1"/>
</dbReference>
<dbReference type="Gene3D" id="3.40.50.1820">
    <property type="entry name" value="alpha/beta hydrolase"/>
    <property type="match status" value="1"/>
</dbReference>